<keyword evidence="1" id="KW-0732">Signal</keyword>
<evidence type="ECO:0000256" key="1">
    <source>
        <dbReference type="SAM" id="SignalP"/>
    </source>
</evidence>
<organism evidence="2 3">
    <name type="scientific">Acinetobacter gerneri</name>
    <dbReference type="NCBI Taxonomy" id="202952"/>
    <lineage>
        <taxon>Bacteria</taxon>
        <taxon>Pseudomonadati</taxon>
        <taxon>Pseudomonadota</taxon>
        <taxon>Gammaproteobacteria</taxon>
        <taxon>Moraxellales</taxon>
        <taxon>Moraxellaceae</taxon>
        <taxon>Acinetobacter</taxon>
    </lineage>
</organism>
<feature type="chain" id="PRO_5043869020" evidence="1">
    <location>
        <begin position="24"/>
        <end position="433"/>
    </location>
</feature>
<comment type="caution">
    <text evidence="2">The sequence shown here is derived from an EMBL/GenBank/DDBJ whole genome shotgun (WGS) entry which is preliminary data.</text>
</comment>
<proteinExistence type="predicted"/>
<dbReference type="SUPFAM" id="SSF55961">
    <property type="entry name" value="Bet v1-like"/>
    <property type="match status" value="1"/>
</dbReference>
<accession>A0AAW8JFX6</accession>
<protein>
    <submittedName>
        <fullName evidence="2">SRPBCC family protein</fullName>
    </submittedName>
</protein>
<name>A0AAW8JFX6_9GAMM</name>
<dbReference type="EMBL" id="JAVIDA010000001">
    <property type="protein sequence ID" value="MDQ9070153.1"/>
    <property type="molecule type" value="Genomic_DNA"/>
</dbReference>
<gene>
    <name evidence="2" type="ORF">RFH51_01555</name>
</gene>
<dbReference type="AlphaFoldDB" id="A0AAW8JFX6"/>
<dbReference type="RefSeq" id="WP_308955235.1">
    <property type="nucleotide sequence ID" value="NZ_JAVICY010000001.1"/>
</dbReference>
<evidence type="ECO:0000313" key="2">
    <source>
        <dbReference type="EMBL" id="MDQ9070153.1"/>
    </source>
</evidence>
<reference evidence="2" key="1">
    <citation type="submission" date="2023-08" db="EMBL/GenBank/DDBJ databases">
        <title>Emergence of clinically-relevant ST2 carbapenem-resistant Acinetobacter baumannii strains in hospital sewages in Zhejiang, East of China.</title>
        <authorList>
            <person name="Kaichao C."/>
            <person name="Zhang R."/>
        </authorList>
    </citation>
    <scope>NUCLEOTIDE SEQUENCE</scope>
    <source>
        <strain evidence="2">M-SY-60</strain>
    </source>
</reference>
<feature type="signal peptide" evidence="1">
    <location>
        <begin position="1"/>
        <end position="23"/>
    </location>
</feature>
<dbReference type="Proteomes" id="UP001243195">
    <property type="component" value="Unassembled WGS sequence"/>
</dbReference>
<evidence type="ECO:0000313" key="3">
    <source>
        <dbReference type="Proteomes" id="UP001243195"/>
    </source>
</evidence>
<sequence>MKQTSVNLSLTLIFLFLPKLSHAQMIAWTDDIPSALKPFQNNAQALANIAQDNIVVYGHAAQKTFIPTLKTNPNPVVHFNSAAIVVPVSTQEVTKTLADYSHYVGLFPTLKSAKIQAQTGSISQVKYKVSIPTPIPVLNFNEDVTIQHQLGQNSLSSLVIDSPIPYAVGKFEWFSLGEKKTLITLTQWGDLDQPQGFLISRILKAIPEAKLGIPSGSNAFVLESLKRRFVPNKLINLAPGQFPSTNLNNAQLQQVVNITKTSGQPFSLILTQTTVPYTHGREAMRFSTTYQYYPVTAAQLQKWLKPNAYQSLFPRQIKKTTLGPLSNAGQDSTFKVSVGLGVISIPFDFNMHFNYPNPNENNFAANGGDLRYVKGQTSLQSMSSGTLMKMTTAMKIDETAPFLLRAMRSLPYHDMLPAIGANTVFMQKIRMLK</sequence>